<evidence type="ECO:0000256" key="2">
    <source>
        <dbReference type="ARBA" id="ARBA00022679"/>
    </source>
</evidence>
<dbReference type="PROSITE" id="PS00856">
    <property type="entry name" value="GUANYLATE_KINASE_1"/>
    <property type="match status" value="1"/>
</dbReference>
<dbReference type="PANTHER" id="PTHR23117:SF13">
    <property type="entry name" value="GUANYLATE KINASE"/>
    <property type="match status" value="1"/>
</dbReference>
<evidence type="ECO:0000256" key="6">
    <source>
        <dbReference type="ARBA" id="ARBA00022833"/>
    </source>
</evidence>
<dbReference type="SUPFAM" id="SSF90229">
    <property type="entry name" value="CCCH zinc finger"/>
    <property type="match status" value="2"/>
</dbReference>
<keyword evidence="11" id="KW-1185">Reference proteome</keyword>
<feature type="domain" description="C3H1-type" evidence="9">
    <location>
        <begin position="231"/>
        <end position="253"/>
    </location>
</feature>
<dbReference type="Pfam" id="PF00642">
    <property type="entry name" value="zf-CCCH"/>
    <property type="match status" value="1"/>
</dbReference>
<dbReference type="InterPro" id="IPR000571">
    <property type="entry name" value="Znf_CCCH"/>
</dbReference>
<keyword evidence="6 7" id="KW-0862">Zinc</keyword>
<dbReference type="Gene3D" id="4.10.1000.10">
    <property type="entry name" value="Zinc finger, CCCH-type"/>
    <property type="match status" value="1"/>
</dbReference>
<dbReference type="InterPro" id="IPR036855">
    <property type="entry name" value="Znf_CCCH_sf"/>
</dbReference>
<feature type="zinc finger region" description="C3H1-type" evidence="7">
    <location>
        <begin position="231"/>
        <end position="253"/>
    </location>
</feature>
<feature type="domain" description="C3H1-type" evidence="9">
    <location>
        <begin position="201"/>
        <end position="228"/>
    </location>
</feature>
<keyword evidence="5 10" id="KW-0418">Kinase</keyword>
<dbReference type="InterPro" id="IPR020590">
    <property type="entry name" value="Guanylate_kinase_CS"/>
</dbReference>
<sequence length="384" mass="45486">MLNGIIFTGPSGSGKTTIIKHIINTFDIQLSISYTTRTPRKGEIDGVDYFFINKNMFLDIINNKINGLELEEYTKFNDTFYGSLKHDSCKIYDLEFEGVKHFINKKGFIFIYIKIDKKIVINRLRKRGMNEIEISKRCAMHDKFDELNKIIKFDLIIDNSYDLNNSIKIVENFFNKIGLFVKISYIFFFLFRRFKRKKPFNYRTLLCKFYLVNACTKGDECCYSHNLNEFPCKAFFIRNNCRRKQCMFSHDPSTLDKLDEEIEEVETKIENKKTSVQREDYALCFNTWQQDMNRCFHLITHNHTMQEILSNNRTILKIDERISSDVKICKKNKKICLATNLTANICEHLSNKIYIGHKRNLIYKLLYYRELPLGTIGQKTKNNT</sequence>
<dbReference type="EMBL" id="KE647142">
    <property type="protein sequence ID" value="EQB61413.1"/>
    <property type="molecule type" value="Genomic_DNA"/>
</dbReference>
<dbReference type="Gene3D" id="3.40.50.300">
    <property type="entry name" value="P-loop containing nucleotide triphosphate hydrolases"/>
    <property type="match status" value="1"/>
</dbReference>
<dbReference type="InterPro" id="IPR027417">
    <property type="entry name" value="P-loop_NTPase"/>
</dbReference>
<accession>T0LAK9</accession>
<dbReference type="SMART" id="SM00356">
    <property type="entry name" value="ZnF_C3H1"/>
    <property type="match status" value="2"/>
</dbReference>
<comment type="similarity">
    <text evidence="1">Belongs to the guanylate kinase family.</text>
</comment>
<keyword evidence="3 7" id="KW-0479">Metal-binding</keyword>
<dbReference type="Proteomes" id="UP000053780">
    <property type="component" value="Unassembled WGS sequence"/>
</dbReference>
<dbReference type="PANTHER" id="PTHR23117">
    <property type="entry name" value="GUANYLATE KINASE-RELATED"/>
    <property type="match status" value="1"/>
</dbReference>
<evidence type="ECO:0000259" key="8">
    <source>
        <dbReference type="PROSITE" id="PS50052"/>
    </source>
</evidence>
<reference evidence="10 11" key="1">
    <citation type="journal article" date="2013" name="BMC Genomics">
        <title>Genome sequencing and comparative genomics of honey bee microsporidia, Nosema apis reveal novel insights into host-parasite interactions.</title>
        <authorList>
            <person name="Chen Yp."/>
            <person name="Pettis J.S."/>
            <person name="Zhao Y."/>
            <person name="Liu X."/>
            <person name="Tallon L.J."/>
            <person name="Sadzewicz L.D."/>
            <person name="Li R."/>
            <person name="Zheng H."/>
            <person name="Huang S."/>
            <person name="Zhang X."/>
            <person name="Hamilton M.C."/>
            <person name="Pernal S.F."/>
            <person name="Melathopoulos A.P."/>
            <person name="Yan X."/>
            <person name="Evans J.D."/>
        </authorList>
    </citation>
    <scope>NUCLEOTIDE SEQUENCE [LARGE SCALE GENOMIC DNA]</scope>
    <source>
        <strain evidence="10 11">BRL 01</strain>
    </source>
</reference>
<gene>
    <name evidence="10" type="ORF">NAPIS_ORF01020</name>
</gene>
<evidence type="ECO:0000313" key="11">
    <source>
        <dbReference type="Proteomes" id="UP000053780"/>
    </source>
</evidence>
<protein>
    <submittedName>
        <fullName evidence="10">Guanylate kinase</fullName>
    </submittedName>
</protein>
<feature type="zinc finger region" description="C3H1-type" evidence="7">
    <location>
        <begin position="201"/>
        <end position="228"/>
    </location>
</feature>
<dbReference type="HOGENOM" id="CLU_060784_0_0_1"/>
<dbReference type="PROSITE" id="PS50052">
    <property type="entry name" value="GUANYLATE_KINASE_2"/>
    <property type="match status" value="1"/>
</dbReference>
<dbReference type="GO" id="GO:0005829">
    <property type="term" value="C:cytosol"/>
    <property type="evidence" value="ECO:0007669"/>
    <property type="project" value="TreeGrafter"/>
</dbReference>
<dbReference type="GO" id="GO:0008270">
    <property type="term" value="F:zinc ion binding"/>
    <property type="evidence" value="ECO:0007669"/>
    <property type="project" value="UniProtKB-KW"/>
</dbReference>
<dbReference type="OrthoDB" id="6334211at2759"/>
<proteinExistence type="inferred from homology"/>
<dbReference type="InterPro" id="IPR008144">
    <property type="entry name" value="Guanylate_kin-like_dom"/>
</dbReference>
<dbReference type="CDD" id="cd00071">
    <property type="entry name" value="GMPK"/>
    <property type="match status" value="1"/>
</dbReference>
<evidence type="ECO:0000313" key="10">
    <source>
        <dbReference type="EMBL" id="EQB61413.1"/>
    </source>
</evidence>
<dbReference type="InterPro" id="IPR008145">
    <property type="entry name" value="GK/Ca_channel_bsu"/>
</dbReference>
<organism evidence="10 11">
    <name type="scientific">Vairimorpha apis BRL 01</name>
    <dbReference type="NCBI Taxonomy" id="1037528"/>
    <lineage>
        <taxon>Eukaryota</taxon>
        <taxon>Fungi</taxon>
        <taxon>Fungi incertae sedis</taxon>
        <taxon>Microsporidia</taxon>
        <taxon>Nosematidae</taxon>
        <taxon>Vairimorpha</taxon>
    </lineage>
</organism>
<keyword evidence="2" id="KW-0808">Transferase</keyword>
<dbReference type="VEuPathDB" id="MicrosporidiaDB:NAPIS_ORF01020"/>
<evidence type="ECO:0000256" key="5">
    <source>
        <dbReference type="ARBA" id="ARBA00022777"/>
    </source>
</evidence>
<dbReference type="GO" id="GO:0004385">
    <property type="term" value="F:GMP kinase activity"/>
    <property type="evidence" value="ECO:0007669"/>
    <property type="project" value="TreeGrafter"/>
</dbReference>
<feature type="domain" description="Guanylate kinase-like" evidence="8">
    <location>
        <begin position="2"/>
        <end position="175"/>
    </location>
</feature>
<dbReference type="SMR" id="T0LAK9"/>
<evidence type="ECO:0000256" key="7">
    <source>
        <dbReference type="PROSITE-ProRule" id="PRU00723"/>
    </source>
</evidence>
<evidence type="ECO:0000256" key="3">
    <source>
        <dbReference type="ARBA" id="ARBA00022723"/>
    </source>
</evidence>
<evidence type="ECO:0000259" key="9">
    <source>
        <dbReference type="PROSITE" id="PS50103"/>
    </source>
</evidence>
<evidence type="ECO:0000256" key="1">
    <source>
        <dbReference type="ARBA" id="ARBA00005790"/>
    </source>
</evidence>
<evidence type="ECO:0000256" key="4">
    <source>
        <dbReference type="ARBA" id="ARBA00022771"/>
    </source>
</evidence>
<name>T0LAK9_9MICR</name>
<keyword evidence="4 7" id="KW-0863">Zinc-finger</keyword>
<dbReference type="SMART" id="SM00072">
    <property type="entry name" value="GuKc"/>
    <property type="match status" value="1"/>
</dbReference>
<dbReference type="AlphaFoldDB" id="T0LAK9"/>
<dbReference type="SUPFAM" id="SSF52540">
    <property type="entry name" value="P-loop containing nucleoside triphosphate hydrolases"/>
    <property type="match status" value="1"/>
</dbReference>
<dbReference type="PROSITE" id="PS50103">
    <property type="entry name" value="ZF_C3H1"/>
    <property type="match status" value="2"/>
</dbReference>
<dbReference type="Pfam" id="PF00625">
    <property type="entry name" value="Guanylate_kin"/>
    <property type="match status" value="1"/>
</dbReference>